<evidence type="ECO:0000313" key="1">
    <source>
        <dbReference type="EMBL" id="SFJ94026.1"/>
    </source>
</evidence>
<gene>
    <name evidence="1" type="ORF">SAMN04488082_11034</name>
</gene>
<dbReference type="RefSeq" id="WP_092375186.1">
    <property type="nucleotide sequence ID" value="NZ_FORX01000010.1"/>
</dbReference>
<reference evidence="2" key="1">
    <citation type="submission" date="2016-10" db="EMBL/GenBank/DDBJ databases">
        <authorList>
            <person name="Varghese N."/>
            <person name="Submissions S."/>
        </authorList>
    </citation>
    <scope>NUCLEOTIDE SEQUENCE [LARGE SCALE GENOMIC DNA]</scope>
    <source>
        <strain evidence="2">DSM 5918</strain>
    </source>
</reference>
<dbReference type="STRING" id="52560.SAMN04488082_11034"/>
<sequence length="119" mass="12939">MQVVIVTDRNEALHDFAQGLGGDVEWAKSAEDVLSRAKTPPWQLVVVDALTPGMDYKAFVMDLLRVNAMLNTVVITDMGEEDFHEDSEGLGVLCAVPGNPKWDDGAKAMNLLCVLYGMG</sequence>
<dbReference type="AlphaFoldDB" id="A0A1I3VI52"/>
<name>A0A1I3VI52_9BACT</name>
<keyword evidence="2" id="KW-1185">Reference proteome</keyword>
<dbReference type="Proteomes" id="UP000198635">
    <property type="component" value="Unassembled WGS sequence"/>
</dbReference>
<dbReference type="InterPro" id="IPR011006">
    <property type="entry name" value="CheY-like_superfamily"/>
</dbReference>
<evidence type="ECO:0000313" key="2">
    <source>
        <dbReference type="Proteomes" id="UP000198635"/>
    </source>
</evidence>
<protein>
    <recommendedName>
        <fullName evidence="3">Response regulatory domain-containing protein</fullName>
    </recommendedName>
</protein>
<dbReference type="SUPFAM" id="SSF52172">
    <property type="entry name" value="CheY-like"/>
    <property type="match status" value="1"/>
</dbReference>
<proteinExistence type="predicted"/>
<evidence type="ECO:0008006" key="3">
    <source>
        <dbReference type="Google" id="ProtNLM"/>
    </source>
</evidence>
<dbReference type="Gene3D" id="3.40.50.2300">
    <property type="match status" value="1"/>
</dbReference>
<dbReference type="EMBL" id="FORX01000010">
    <property type="protein sequence ID" value="SFJ94026.1"/>
    <property type="molecule type" value="Genomic_DNA"/>
</dbReference>
<accession>A0A1I3VI52</accession>
<dbReference type="OrthoDB" id="5418918at2"/>
<organism evidence="1 2">
    <name type="scientific">Desulfomicrobium apsheronum</name>
    <dbReference type="NCBI Taxonomy" id="52560"/>
    <lineage>
        <taxon>Bacteria</taxon>
        <taxon>Pseudomonadati</taxon>
        <taxon>Thermodesulfobacteriota</taxon>
        <taxon>Desulfovibrionia</taxon>
        <taxon>Desulfovibrionales</taxon>
        <taxon>Desulfomicrobiaceae</taxon>
        <taxon>Desulfomicrobium</taxon>
    </lineage>
</organism>